<gene>
    <name evidence="3" type="ORF">CKY47_18930</name>
</gene>
<dbReference type="Proteomes" id="UP001225605">
    <property type="component" value="Unassembled WGS sequence"/>
</dbReference>
<evidence type="ECO:0000313" key="4">
    <source>
        <dbReference type="Proteomes" id="UP001225605"/>
    </source>
</evidence>
<feature type="transmembrane region" description="Helical" evidence="2">
    <location>
        <begin position="113"/>
        <end position="131"/>
    </location>
</feature>
<evidence type="ECO:0000256" key="1">
    <source>
        <dbReference type="SAM" id="MobiDB-lite"/>
    </source>
</evidence>
<reference evidence="3 4" key="1">
    <citation type="submission" date="2017-06" db="EMBL/GenBank/DDBJ databases">
        <title>Cultured bacterium strain Saccharothrix yanglingensis Hhs.015.</title>
        <authorList>
            <person name="Xia Y."/>
        </authorList>
    </citation>
    <scope>NUCLEOTIDE SEQUENCE [LARGE SCALE GENOMIC DNA]</scope>
    <source>
        <strain evidence="3 4">Hhs.015</strain>
    </source>
</reference>
<keyword evidence="2" id="KW-1133">Transmembrane helix</keyword>
<evidence type="ECO:0000256" key="2">
    <source>
        <dbReference type="SAM" id="Phobius"/>
    </source>
</evidence>
<dbReference type="RefSeq" id="WP_306747244.1">
    <property type="nucleotide sequence ID" value="NZ_NSDM01000008.1"/>
</dbReference>
<feature type="transmembrane region" description="Helical" evidence="2">
    <location>
        <begin position="173"/>
        <end position="193"/>
    </location>
</feature>
<keyword evidence="2" id="KW-0812">Transmembrane</keyword>
<feature type="transmembrane region" description="Helical" evidence="2">
    <location>
        <begin position="143"/>
        <end position="161"/>
    </location>
</feature>
<comment type="caution">
    <text evidence="3">The sequence shown here is derived from an EMBL/GenBank/DDBJ whole genome shotgun (WGS) entry which is preliminary data.</text>
</comment>
<keyword evidence="2" id="KW-0472">Membrane</keyword>
<feature type="region of interest" description="Disordered" evidence="1">
    <location>
        <begin position="374"/>
        <end position="396"/>
    </location>
</feature>
<protein>
    <recommendedName>
        <fullName evidence="5">DUF2637 domain-containing protein</fullName>
    </recommendedName>
</protein>
<keyword evidence="4" id="KW-1185">Reference proteome</keyword>
<sequence length="396" mass="42340">MSTYVENRRADKAAAAEQRRADQAMLFEQRRADAAARAERERADQAAAAKLRQERADAARTRRAAARAAVTSWVSTHTIDLLFLPVVLVPAVLAWSAIAGFGHDLYGAPGWTMPLFSEAAMWAFAFARAAALRAGRPTGRLTLGVWVFAGVSGTLACLHGLTHPGGGVVDGIVMALVAVGGVVVHQMVTAAPAKPRPTREQRAAARLHRLAARRVERVRRTALRHAVAELAADGTATLVHRPGLVELRRGWTGRVRLVPTTVAGLPVTDGWDDAAADLVAEIDAYRAALPAPRTDAATITTDPVETSPATFTAQTAHSAGNAEMVPAPDADKIARYTARVRAAIDRQALPEHPSQTQVRKFLRCRSEHAAAVHRALFPTHDDGPDDEGGTRQEVTA</sequence>
<name>A0ABU0X5Y9_9PSEU</name>
<evidence type="ECO:0000313" key="3">
    <source>
        <dbReference type="EMBL" id="MDQ2586024.1"/>
    </source>
</evidence>
<proteinExistence type="predicted"/>
<feature type="transmembrane region" description="Helical" evidence="2">
    <location>
        <begin position="81"/>
        <end position="101"/>
    </location>
</feature>
<accession>A0ABU0X5Y9</accession>
<dbReference type="EMBL" id="NSDM01000008">
    <property type="protein sequence ID" value="MDQ2586024.1"/>
    <property type="molecule type" value="Genomic_DNA"/>
</dbReference>
<organism evidence="3 4">
    <name type="scientific">Saccharothrix yanglingensis</name>
    <dbReference type="NCBI Taxonomy" id="659496"/>
    <lineage>
        <taxon>Bacteria</taxon>
        <taxon>Bacillati</taxon>
        <taxon>Actinomycetota</taxon>
        <taxon>Actinomycetes</taxon>
        <taxon>Pseudonocardiales</taxon>
        <taxon>Pseudonocardiaceae</taxon>
        <taxon>Saccharothrix</taxon>
    </lineage>
</organism>
<evidence type="ECO:0008006" key="5">
    <source>
        <dbReference type="Google" id="ProtNLM"/>
    </source>
</evidence>